<evidence type="ECO:0000256" key="1">
    <source>
        <dbReference type="ARBA" id="ARBA00004123"/>
    </source>
</evidence>
<evidence type="ECO:0008006" key="4">
    <source>
        <dbReference type="Google" id="ProtNLM"/>
    </source>
</evidence>
<keyword evidence="3" id="KW-1185">Reference proteome</keyword>
<comment type="subcellular location">
    <subcellularLocation>
        <location evidence="1">Nucleus</location>
    </subcellularLocation>
</comment>
<gene>
    <name evidence="2" type="ORF">B7P43_G08362</name>
</gene>
<dbReference type="InterPro" id="IPR009057">
    <property type="entry name" value="Homeodomain-like_sf"/>
</dbReference>
<dbReference type="Gene3D" id="1.10.10.60">
    <property type="entry name" value="Homeodomain-like"/>
    <property type="match status" value="1"/>
</dbReference>
<sequence>MSRKKKPQRDSHKKIKITIEMKREKRERGVSVADLACTYNRSTSTICTVLKNKDNIKEIDASKGVTRISTQQLTYSRRC</sequence>
<reference evidence="2 3" key="1">
    <citation type="submission" date="2017-12" db="EMBL/GenBank/DDBJ databases">
        <title>Hemimetabolous genomes reveal molecular basis of termite eusociality.</title>
        <authorList>
            <person name="Harrison M.C."/>
            <person name="Jongepier E."/>
            <person name="Robertson H.M."/>
            <person name="Arning N."/>
            <person name="Bitard-Feildel T."/>
            <person name="Chao H."/>
            <person name="Childers C.P."/>
            <person name="Dinh H."/>
            <person name="Doddapaneni H."/>
            <person name="Dugan S."/>
            <person name="Gowin J."/>
            <person name="Greiner C."/>
            <person name="Han Y."/>
            <person name="Hu H."/>
            <person name="Hughes D.S.T."/>
            <person name="Huylmans A.-K."/>
            <person name="Kemena C."/>
            <person name="Kremer L.P.M."/>
            <person name="Lee S.L."/>
            <person name="Lopez-Ezquerra A."/>
            <person name="Mallet L."/>
            <person name="Monroy-Kuhn J.M."/>
            <person name="Moser A."/>
            <person name="Murali S.C."/>
            <person name="Muzny D.M."/>
            <person name="Otani S."/>
            <person name="Piulachs M.-D."/>
            <person name="Poelchau M."/>
            <person name="Qu J."/>
            <person name="Schaub F."/>
            <person name="Wada-Katsumata A."/>
            <person name="Worley K.C."/>
            <person name="Xie Q."/>
            <person name="Ylla G."/>
            <person name="Poulsen M."/>
            <person name="Gibbs R.A."/>
            <person name="Schal C."/>
            <person name="Richards S."/>
            <person name="Belles X."/>
            <person name="Korb J."/>
            <person name="Bornberg-Bauer E."/>
        </authorList>
    </citation>
    <scope>NUCLEOTIDE SEQUENCE [LARGE SCALE GENOMIC DNA]</scope>
    <source>
        <tissue evidence="2">Whole body</tissue>
    </source>
</reference>
<organism evidence="2 3">
    <name type="scientific">Cryptotermes secundus</name>
    <dbReference type="NCBI Taxonomy" id="105785"/>
    <lineage>
        <taxon>Eukaryota</taxon>
        <taxon>Metazoa</taxon>
        <taxon>Ecdysozoa</taxon>
        <taxon>Arthropoda</taxon>
        <taxon>Hexapoda</taxon>
        <taxon>Insecta</taxon>
        <taxon>Pterygota</taxon>
        <taxon>Neoptera</taxon>
        <taxon>Polyneoptera</taxon>
        <taxon>Dictyoptera</taxon>
        <taxon>Blattodea</taxon>
        <taxon>Blattoidea</taxon>
        <taxon>Termitoidae</taxon>
        <taxon>Kalotermitidae</taxon>
        <taxon>Cryptotermitinae</taxon>
        <taxon>Cryptotermes</taxon>
    </lineage>
</organism>
<accession>A0A2J7Q8S4</accession>
<dbReference type="EMBL" id="NEVH01016947">
    <property type="protein sequence ID" value="PNF24987.1"/>
    <property type="molecule type" value="Genomic_DNA"/>
</dbReference>
<proteinExistence type="predicted"/>
<name>A0A2J7Q8S4_9NEOP</name>
<dbReference type="GO" id="GO:0005634">
    <property type="term" value="C:nucleus"/>
    <property type="evidence" value="ECO:0007669"/>
    <property type="project" value="UniProtKB-SubCell"/>
</dbReference>
<protein>
    <recommendedName>
        <fullName evidence="4">HTH psq-type domain-containing protein</fullName>
    </recommendedName>
</protein>
<comment type="caution">
    <text evidence="2">The sequence shown here is derived from an EMBL/GenBank/DDBJ whole genome shotgun (WGS) entry which is preliminary data.</text>
</comment>
<dbReference type="InParanoid" id="A0A2J7Q8S4"/>
<dbReference type="SUPFAM" id="SSF46689">
    <property type="entry name" value="Homeodomain-like"/>
    <property type="match status" value="1"/>
</dbReference>
<dbReference type="Proteomes" id="UP000235965">
    <property type="component" value="Unassembled WGS sequence"/>
</dbReference>
<evidence type="ECO:0000313" key="2">
    <source>
        <dbReference type="EMBL" id="PNF24987.1"/>
    </source>
</evidence>
<dbReference type="AlphaFoldDB" id="A0A2J7Q8S4"/>
<evidence type="ECO:0000313" key="3">
    <source>
        <dbReference type="Proteomes" id="UP000235965"/>
    </source>
</evidence>